<comment type="similarity">
    <text evidence="1">Belongs to the type-I restriction system S methylase family.</text>
</comment>
<accession>A0A8E4FA81</accession>
<keyword evidence="2" id="KW-0680">Restriction system</keyword>
<sequence>MKLNEICSSITVGINKFNDTHEENLIQVSLLTGQSLNDKGFLDVDTRTTKTVFVDEELIEKKKLKEGDIVFLSKGTNLRASIVTAEQEKLNLFAPATCLVIKVNSEVALPEFLTVFLNSEYGQAVLNSLNKGTTIMNIPVSSLKDIEISVPDLGAQHKLAEVFHKNNQVLHAIEQLKVQQIKATNAAFQKLMV</sequence>
<dbReference type="RefSeq" id="WP_171533737.1">
    <property type="nucleotide sequence ID" value="NZ_JABERH010000003.1"/>
</dbReference>
<evidence type="ECO:0000259" key="4">
    <source>
        <dbReference type="Pfam" id="PF01420"/>
    </source>
</evidence>
<keyword evidence="3" id="KW-0238">DNA-binding</keyword>
<dbReference type="SUPFAM" id="SSF116734">
    <property type="entry name" value="DNA methylase specificity domain"/>
    <property type="match status" value="1"/>
</dbReference>
<reference evidence="5 6" key="1">
    <citation type="submission" date="2020-04" db="EMBL/GenBank/DDBJ databases">
        <title>Acinetobacter Taxon 24.</title>
        <authorList>
            <person name="Nemec A."/>
            <person name="Radolfova-Krizova L."/>
            <person name="Higgins P.G."/>
            <person name="Spanelova P."/>
        </authorList>
    </citation>
    <scope>NUCLEOTIDE SEQUENCE [LARGE SCALE GENOMIC DNA]</scope>
    <source>
        <strain evidence="5 6">ANC 4280</strain>
    </source>
</reference>
<dbReference type="AlphaFoldDB" id="A0A8E4FA81"/>
<name>A0A8E4FA81_9GAMM</name>
<dbReference type="EMBL" id="JABERH010000003">
    <property type="protein sequence ID" value="NNH37526.1"/>
    <property type="molecule type" value="Genomic_DNA"/>
</dbReference>
<comment type="caution">
    <text evidence="5">The sequence shown here is derived from an EMBL/GenBank/DDBJ whole genome shotgun (WGS) entry which is preliminary data.</text>
</comment>
<dbReference type="InterPro" id="IPR044946">
    <property type="entry name" value="Restrct_endonuc_typeI_TRD_sf"/>
</dbReference>
<dbReference type="PANTHER" id="PTHR30408">
    <property type="entry name" value="TYPE-1 RESTRICTION ENZYME ECOKI SPECIFICITY PROTEIN"/>
    <property type="match status" value="1"/>
</dbReference>
<organism evidence="5 6">
    <name type="scientific">Acinetobacter terrae</name>
    <dbReference type="NCBI Taxonomy" id="2731247"/>
    <lineage>
        <taxon>Bacteria</taxon>
        <taxon>Pseudomonadati</taxon>
        <taxon>Pseudomonadota</taxon>
        <taxon>Gammaproteobacteria</taxon>
        <taxon>Moraxellales</taxon>
        <taxon>Moraxellaceae</taxon>
        <taxon>Acinetobacter</taxon>
        <taxon>Acinetobacter Taxon 24</taxon>
    </lineage>
</organism>
<dbReference type="Gene3D" id="3.90.220.20">
    <property type="entry name" value="DNA methylase specificity domains"/>
    <property type="match status" value="1"/>
</dbReference>
<dbReference type="GO" id="GO:0003677">
    <property type="term" value="F:DNA binding"/>
    <property type="evidence" value="ECO:0007669"/>
    <property type="project" value="UniProtKB-KW"/>
</dbReference>
<feature type="domain" description="Type I restriction modification DNA specificity" evidence="4">
    <location>
        <begin position="35"/>
        <end position="182"/>
    </location>
</feature>
<evidence type="ECO:0000256" key="2">
    <source>
        <dbReference type="ARBA" id="ARBA00022747"/>
    </source>
</evidence>
<dbReference type="InterPro" id="IPR000055">
    <property type="entry name" value="Restrct_endonuc_typeI_TRD"/>
</dbReference>
<protein>
    <recommendedName>
        <fullName evidence="4">Type I restriction modification DNA specificity domain-containing protein</fullName>
    </recommendedName>
</protein>
<dbReference type="Pfam" id="PF01420">
    <property type="entry name" value="Methylase_S"/>
    <property type="match status" value="1"/>
</dbReference>
<evidence type="ECO:0000256" key="3">
    <source>
        <dbReference type="ARBA" id="ARBA00023125"/>
    </source>
</evidence>
<dbReference type="PANTHER" id="PTHR30408:SF13">
    <property type="entry name" value="TYPE I RESTRICTION ENZYME HINDI SPECIFICITY SUBUNIT"/>
    <property type="match status" value="1"/>
</dbReference>
<dbReference type="Proteomes" id="UP000532147">
    <property type="component" value="Unassembled WGS sequence"/>
</dbReference>
<evidence type="ECO:0000313" key="6">
    <source>
        <dbReference type="Proteomes" id="UP000532147"/>
    </source>
</evidence>
<gene>
    <name evidence="5" type="ORF">HLH11_02470</name>
</gene>
<evidence type="ECO:0000256" key="1">
    <source>
        <dbReference type="ARBA" id="ARBA00010923"/>
    </source>
</evidence>
<dbReference type="InterPro" id="IPR052021">
    <property type="entry name" value="Type-I_RS_S_subunit"/>
</dbReference>
<dbReference type="GO" id="GO:0009307">
    <property type="term" value="P:DNA restriction-modification system"/>
    <property type="evidence" value="ECO:0007669"/>
    <property type="project" value="UniProtKB-KW"/>
</dbReference>
<evidence type="ECO:0000313" key="5">
    <source>
        <dbReference type="EMBL" id="NNH37526.1"/>
    </source>
</evidence>
<proteinExistence type="inferred from homology"/>